<dbReference type="InParanoid" id="A0A671TK49"/>
<evidence type="ECO:0000256" key="1">
    <source>
        <dbReference type="ARBA" id="ARBA00004245"/>
    </source>
</evidence>
<evidence type="ECO:0000313" key="10">
    <source>
        <dbReference type="Proteomes" id="UP000472265"/>
    </source>
</evidence>
<dbReference type="GO" id="GO:0031175">
    <property type="term" value="P:neuron projection development"/>
    <property type="evidence" value="ECO:0007669"/>
    <property type="project" value="TreeGrafter"/>
</dbReference>
<accession>A0A671TK49</accession>
<comment type="similarity">
    <text evidence="2 8">Belongs to the stathmin family.</text>
</comment>
<dbReference type="GO" id="GO:0005737">
    <property type="term" value="C:cytoplasm"/>
    <property type="evidence" value="ECO:0007669"/>
    <property type="project" value="TreeGrafter"/>
</dbReference>
<dbReference type="GO" id="GO:0043005">
    <property type="term" value="C:neuron projection"/>
    <property type="evidence" value="ECO:0007669"/>
    <property type="project" value="TreeGrafter"/>
</dbReference>
<dbReference type="AlphaFoldDB" id="A0A671TK49"/>
<dbReference type="PRINTS" id="PR00345">
    <property type="entry name" value="STATHMIN"/>
</dbReference>
<name>A0A671TK49_SPAAU</name>
<evidence type="ECO:0000256" key="8">
    <source>
        <dbReference type="RuleBase" id="RU004388"/>
    </source>
</evidence>
<protein>
    <recommendedName>
        <fullName evidence="8">Stathmin</fullName>
    </recommendedName>
</protein>
<evidence type="ECO:0000256" key="3">
    <source>
        <dbReference type="ARBA" id="ARBA00022490"/>
    </source>
</evidence>
<evidence type="ECO:0000256" key="7">
    <source>
        <dbReference type="ARBA" id="ARBA00023212"/>
    </source>
</evidence>
<organism evidence="9 10">
    <name type="scientific">Sparus aurata</name>
    <name type="common">Gilthead sea bream</name>
    <dbReference type="NCBI Taxonomy" id="8175"/>
    <lineage>
        <taxon>Eukaryota</taxon>
        <taxon>Metazoa</taxon>
        <taxon>Chordata</taxon>
        <taxon>Craniata</taxon>
        <taxon>Vertebrata</taxon>
        <taxon>Euteleostomi</taxon>
        <taxon>Actinopterygii</taxon>
        <taxon>Neopterygii</taxon>
        <taxon>Teleostei</taxon>
        <taxon>Neoteleostei</taxon>
        <taxon>Acanthomorphata</taxon>
        <taxon>Eupercaria</taxon>
        <taxon>Spariformes</taxon>
        <taxon>Sparidae</taxon>
        <taxon>Sparus</taxon>
    </lineage>
</organism>
<keyword evidence="3" id="KW-0963">Cytoplasm</keyword>
<dbReference type="GeneTree" id="ENSGT01010000225806"/>
<reference evidence="9" key="2">
    <citation type="submission" date="2025-08" db="UniProtKB">
        <authorList>
            <consortium name="Ensembl"/>
        </authorList>
    </citation>
    <scope>IDENTIFICATION</scope>
</reference>
<keyword evidence="4" id="KW-0597">Phosphoprotein</keyword>
<dbReference type="Pfam" id="PF00836">
    <property type="entry name" value="Stathmin"/>
    <property type="match status" value="1"/>
</dbReference>
<evidence type="ECO:0000256" key="6">
    <source>
        <dbReference type="ARBA" id="ARBA00023054"/>
    </source>
</evidence>
<dbReference type="GO" id="GO:0007019">
    <property type="term" value="P:microtubule depolymerization"/>
    <property type="evidence" value="ECO:0007669"/>
    <property type="project" value="TreeGrafter"/>
</dbReference>
<dbReference type="PANTHER" id="PTHR10104:SF5">
    <property type="entry name" value="STATHMIN"/>
    <property type="match status" value="1"/>
</dbReference>
<dbReference type="InterPro" id="IPR036002">
    <property type="entry name" value="Stathmin_sf"/>
</dbReference>
<dbReference type="GO" id="GO:0031110">
    <property type="term" value="P:regulation of microtubule polymerization or depolymerization"/>
    <property type="evidence" value="ECO:0007669"/>
    <property type="project" value="InterPro"/>
</dbReference>
<comment type="subcellular location">
    <subcellularLocation>
        <location evidence="1">Cytoplasm</location>
        <location evidence="1">Cytoskeleton</location>
    </subcellularLocation>
</comment>
<dbReference type="PANTHER" id="PTHR10104">
    <property type="entry name" value="STATHMIN"/>
    <property type="match status" value="1"/>
</dbReference>
<reference evidence="9" key="1">
    <citation type="submission" date="2021-04" db="EMBL/GenBank/DDBJ databases">
        <authorList>
            <consortium name="Wellcome Sanger Institute Data Sharing"/>
        </authorList>
    </citation>
    <scope>NUCLEOTIDE SEQUENCE [LARGE SCALE GENOMIC DNA]</scope>
</reference>
<evidence type="ECO:0000256" key="4">
    <source>
        <dbReference type="ARBA" id="ARBA00022553"/>
    </source>
</evidence>
<keyword evidence="6" id="KW-0175">Coiled coil</keyword>
<dbReference type="PROSITE" id="PS51663">
    <property type="entry name" value="STATHMIN_3"/>
    <property type="match status" value="1"/>
</dbReference>
<dbReference type="GO" id="GO:0005874">
    <property type="term" value="C:microtubule"/>
    <property type="evidence" value="ECO:0007669"/>
    <property type="project" value="UniProtKB-KW"/>
</dbReference>
<evidence type="ECO:0000313" key="9">
    <source>
        <dbReference type="Ensembl" id="ENSSAUP00010001217.1"/>
    </source>
</evidence>
<keyword evidence="7" id="KW-0206">Cytoskeleton</keyword>
<dbReference type="Proteomes" id="UP000472265">
    <property type="component" value="Chromosome 4"/>
</dbReference>
<dbReference type="Ensembl" id="ENSSAUT00010001270.1">
    <property type="protein sequence ID" value="ENSSAUP00010001217.1"/>
    <property type="gene ID" value="ENSSAUG00010000649.1"/>
</dbReference>
<keyword evidence="10" id="KW-1185">Reference proteome</keyword>
<evidence type="ECO:0000256" key="5">
    <source>
        <dbReference type="ARBA" id="ARBA00022701"/>
    </source>
</evidence>
<dbReference type="SUPFAM" id="SSF101494">
    <property type="entry name" value="Stathmin"/>
    <property type="match status" value="1"/>
</dbReference>
<dbReference type="InterPro" id="IPR000956">
    <property type="entry name" value="Stathmin_fam"/>
</dbReference>
<evidence type="ECO:0000256" key="2">
    <source>
        <dbReference type="ARBA" id="ARBA00006959"/>
    </source>
</evidence>
<reference evidence="9" key="3">
    <citation type="submission" date="2025-09" db="UniProtKB">
        <authorList>
            <consortium name="Ensembl"/>
        </authorList>
    </citation>
    <scope>IDENTIFICATION</scope>
</reference>
<sequence>MAPAEDAQAKELDKRVSGQAFEVILATPAPRAKVSFPLFPPKKTDVPLGERQKKLDAAEERLDLI</sequence>
<dbReference type="GO" id="GO:0015631">
    <property type="term" value="F:tubulin binding"/>
    <property type="evidence" value="ECO:0007669"/>
    <property type="project" value="TreeGrafter"/>
</dbReference>
<keyword evidence="5" id="KW-0493">Microtubule</keyword>
<proteinExistence type="inferred from homology"/>